<dbReference type="RefSeq" id="WP_282198167.1">
    <property type="nucleotide sequence ID" value="NZ_BOQE01000001.1"/>
</dbReference>
<keyword evidence="1" id="KW-1133">Transmembrane helix</keyword>
<sequence>MRQQKEDQETKRSYQALAMASAIGADLAGTTIGGLYLGKYLDRLLGTSPWLLLVGIVVGLASGIYGISLITKRFTS</sequence>
<dbReference type="Proteomes" id="UP001057291">
    <property type="component" value="Unassembled WGS sequence"/>
</dbReference>
<name>A0AAV4LAU6_9BACL</name>
<dbReference type="InterPro" id="IPR032820">
    <property type="entry name" value="ATPase_put"/>
</dbReference>
<feature type="transmembrane region" description="Helical" evidence="1">
    <location>
        <begin position="16"/>
        <end position="38"/>
    </location>
</feature>
<gene>
    <name evidence="2" type="ORF">DNHGIG_04650</name>
</gene>
<dbReference type="EMBL" id="BOQE01000001">
    <property type="protein sequence ID" value="GIM44916.1"/>
    <property type="molecule type" value="Genomic_DNA"/>
</dbReference>
<evidence type="ECO:0000313" key="3">
    <source>
        <dbReference type="Proteomes" id="UP001057291"/>
    </source>
</evidence>
<dbReference type="Pfam" id="PF09527">
    <property type="entry name" value="ATPase_gene1"/>
    <property type="match status" value="1"/>
</dbReference>
<evidence type="ECO:0008006" key="4">
    <source>
        <dbReference type="Google" id="ProtNLM"/>
    </source>
</evidence>
<reference evidence="2" key="1">
    <citation type="journal article" date="2023" name="Int. J. Syst. Evol. Microbiol.">
        <title>Collibacillus ludicampi gen. nov., sp. nov., a new soil bacterium of the family Alicyclobacillaceae.</title>
        <authorList>
            <person name="Jojima T."/>
            <person name="Ioku Y."/>
            <person name="Fukuta Y."/>
            <person name="Shirasaka N."/>
            <person name="Matsumura Y."/>
            <person name="Mori M."/>
        </authorList>
    </citation>
    <scope>NUCLEOTIDE SEQUENCE</scope>
    <source>
        <strain evidence="2">TP075</strain>
    </source>
</reference>
<evidence type="ECO:0000256" key="1">
    <source>
        <dbReference type="SAM" id="Phobius"/>
    </source>
</evidence>
<dbReference type="AlphaFoldDB" id="A0AAV4LAU6"/>
<organism evidence="2 3">
    <name type="scientific">Collibacillus ludicampi</name>
    <dbReference type="NCBI Taxonomy" id="2771369"/>
    <lineage>
        <taxon>Bacteria</taxon>
        <taxon>Bacillati</taxon>
        <taxon>Bacillota</taxon>
        <taxon>Bacilli</taxon>
        <taxon>Bacillales</taxon>
        <taxon>Alicyclobacillaceae</taxon>
        <taxon>Collibacillus</taxon>
    </lineage>
</organism>
<keyword evidence="3" id="KW-1185">Reference proteome</keyword>
<comment type="caution">
    <text evidence="2">The sequence shown here is derived from an EMBL/GenBank/DDBJ whole genome shotgun (WGS) entry which is preliminary data.</text>
</comment>
<evidence type="ECO:0000313" key="2">
    <source>
        <dbReference type="EMBL" id="GIM44916.1"/>
    </source>
</evidence>
<keyword evidence="1" id="KW-0472">Membrane</keyword>
<accession>A0AAV4LAU6</accession>
<feature type="transmembrane region" description="Helical" evidence="1">
    <location>
        <begin position="50"/>
        <end position="70"/>
    </location>
</feature>
<proteinExistence type="predicted"/>
<protein>
    <recommendedName>
        <fullName evidence="4">AtpZ/AtpI family protein</fullName>
    </recommendedName>
</protein>
<keyword evidence="1" id="KW-0812">Transmembrane</keyword>